<feature type="transmembrane region" description="Helical" evidence="10">
    <location>
        <begin position="302"/>
        <end position="324"/>
    </location>
</feature>
<keyword evidence="12" id="KW-1185">Reference proteome</keyword>
<name>A0A9R1TW50_9HYME</name>
<dbReference type="GeneID" id="105263551"/>
<feature type="transmembrane region" description="Helical" evidence="10">
    <location>
        <begin position="208"/>
        <end position="231"/>
    </location>
</feature>
<keyword evidence="5" id="KW-0808">Transferase</keyword>
<keyword evidence="8 10" id="KW-1133">Transmembrane helix</keyword>
<organism evidence="12 13">
    <name type="scientific">Fopius arisanus</name>
    <dbReference type="NCBI Taxonomy" id="64838"/>
    <lineage>
        <taxon>Eukaryota</taxon>
        <taxon>Metazoa</taxon>
        <taxon>Ecdysozoa</taxon>
        <taxon>Arthropoda</taxon>
        <taxon>Hexapoda</taxon>
        <taxon>Insecta</taxon>
        <taxon>Pterygota</taxon>
        <taxon>Neoptera</taxon>
        <taxon>Endopterygota</taxon>
        <taxon>Hymenoptera</taxon>
        <taxon>Apocrita</taxon>
        <taxon>Ichneumonoidea</taxon>
        <taxon>Braconidae</taxon>
        <taxon>Opiinae</taxon>
        <taxon>Fopius</taxon>
    </lineage>
</organism>
<dbReference type="PANTHER" id="PTHR22760">
    <property type="entry name" value="GLYCOSYLTRANSFERASE"/>
    <property type="match status" value="1"/>
</dbReference>
<reference evidence="13" key="1">
    <citation type="submission" date="2025-08" db="UniProtKB">
        <authorList>
            <consortium name="RefSeq"/>
        </authorList>
    </citation>
    <scope>IDENTIFICATION</scope>
    <source>
        <strain evidence="13">USDA-PBARC FA_bdor</strain>
        <tissue evidence="13">Whole organism</tissue>
    </source>
</reference>
<dbReference type="InterPro" id="IPR005599">
    <property type="entry name" value="GPI_mannosylTrfase"/>
</dbReference>
<feature type="region of interest" description="Disordered" evidence="11">
    <location>
        <begin position="1"/>
        <end position="37"/>
    </location>
</feature>
<evidence type="ECO:0000256" key="1">
    <source>
        <dbReference type="ARBA" id="ARBA00004477"/>
    </source>
</evidence>
<evidence type="ECO:0000256" key="7">
    <source>
        <dbReference type="ARBA" id="ARBA00022824"/>
    </source>
</evidence>
<protein>
    <recommendedName>
        <fullName evidence="10">Mannosyltransferase</fullName>
        <ecNumber evidence="10">2.4.1.-</ecNumber>
    </recommendedName>
</protein>
<evidence type="ECO:0000256" key="9">
    <source>
        <dbReference type="ARBA" id="ARBA00023136"/>
    </source>
</evidence>
<dbReference type="AlphaFoldDB" id="A0A9R1TW50"/>
<evidence type="ECO:0000313" key="12">
    <source>
        <dbReference type="Proteomes" id="UP000694866"/>
    </source>
</evidence>
<dbReference type="GO" id="GO:0006487">
    <property type="term" value="P:protein N-linked glycosylation"/>
    <property type="evidence" value="ECO:0007669"/>
    <property type="project" value="TreeGrafter"/>
</dbReference>
<dbReference type="KEGG" id="fas:105263551"/>
<dbReference type="PANTHER" id="PTHR22760:SF2">
    <property type="entry name" value="ALPHA-1,2-MANNOSYLTRANSFERASE ALG9"/>
    <property type="match status" value="1"/>
</dbReference>
<feature type="transmembrane region" description="Helical" evidence="10">
    <location>
        <begin position="129"/>
        <end position="149"/>
    </location>
</feature>
<dbReference type="Pfam" id="PF03901">
    <property type="entry name" value="Glyco_transf_22"/>
    <property type="match status" value="1"/>
</dbReference>
<dbReference type="EC" id="2.4.1.-" evidence="10"/>
<feature type="transmembrane region" description="Helical" evidence="10">
    <location>
        <begin position="366"/>
        <end position="388"/>
    </location>
</feature>
<dbReference type="RefSeq" id="XP_011298122.1">
    <property type="nucleotide sequence ID" value="XM_011299820.1"/>
</dbReference>
<keyword evidence="4 10" id="KW-0328">Glycosyltransferase</keyword>
<keyword evidence="7 10" id="KW-0256">Endoplasmic reticulum</keyword>
<evidence type="ECO:0000256" key="10">
    <source>
        <dbReference type="RuleBase" id="RU363075"/>
    </source>
</evidence>
<proteinExistence type="inferred from homology"/>
<evidence type="ECO:0000256" key="11">
    <source>
        <dbReference type="SAM" id="MobiDB-lite"/>
    </source>
</evidence>
<evidence type="ECO:0000256" key="8">
    <source>
        <dbReference type="ARBA" id="ARBA00022989"/>
    </source>
</evidence>
<feature type="transmembrane region" description="Helical" evidence="10">
    <location>
        <begin position="238"/>
        <end position="258"/>
    </location>
</feature>
<comment type="pathway">
    <text evidence="2">Protein modification; protein glycosylation.</text>
</comment>
<comment type="subcellular location">
    <subcellularLocation>
        <location evidence="1 10">Endoplasmic reticulum membrane</location>
        <topology evidence="1 10">Multi-pass membrane protein</topology>
    </subcellularLocation>
</comment>
<comment type="similarity">
    <text evidence="3 10">Belongs to the glycosyltransferase 22 family.</text>
</comment>
<feature type="transmembrane region" description="Helical" evidence="10">
    <location>
        <begin position="161"/>
        <end position="183"/>
    </location>
</feature>
<evidence type="ECO:0000256" key="3">
    <source>
        <dbReference type="ARBA" id="ARBA00007063"/>
    </source>
</evidence>
<keyword evidence="6 10" id="KW-0812">Transmembrane</keyword>
<feature type="transmembrane region" description="Helical" evidence="10">
    <location>
        <begin position="106"/>
        <end position="123"/>
    </location>
</feature>
<keyword evidence="9 10" id="KW-0472">Membrane</keyword>
<dbReference type="Proteomes" id="UP000694866">
    <property type="component" value="Unplaced"/>
</dbReference>
<feature type="transmembrane region" description="Helical" evidence="10">
    <location>
        <begin position="336"/>
        <end position="354"/>
    </location>
</feature>
<dbReference type="GO" id="GO:0005789">
    <property type="term" value="C:endoplasmic reticulum membrane"/>
    <property type="evidence" value="ECO:0007669"/>
    <property type="project" value="UniProtKB-SubCell"/>
</dbReference>
<evidence type="ECO:0000256" key="4">
    <source>
        <dbReference type="ARBA" id="ARBA00022676"/>
    </source>
</evidence>
<feature type="transmembrane region" description="Helical" evidence="10">
    <location>
        <begin position="408"/>
        <end position="428"/>
    </location>
</feature>
<dbReference type="GO" id="GO:0000026">
    <property type="term" value="F:alpha-1,2-mannosyltransferase activity"/>
    <property type="evidence" value="ECO:0007669"/>
    <property type="project" value="TreeGrafter"/>
</dbReference>
<sequence length="610" mass="69954">MAPGQRQRQVSNVKKDHKKNNNKNNSNNNVKKPVKPEEVPTEMPLIYPGGDIAFKLLLTARFCSAIWSYISDCDETFNYWEPSHYLLYGKGQQTWEYSPEYALRSYTYLLIHMVPAKFYSYILEPNPVLVFYFVRCLLSVGCALSEVYFYQNVCKEFGVHIARLTYAFLITSSGMFIASAAYLPSSFSMYLSTVATAAWYGRKYELSILATAISTLLGWPFVALLGVPIVLDMLARKYWIQLIKWSVLSGTVVLAPMIWLDSMYYGKLVIAPLNLILYNVFTSHGPDLYGTEPFTFYFINGFLNFNFVFIGALVAPLALFSIWAVVPARPRHRYCLPYWVSLAPLYLWIAVMFIQPHKEERFLFPIYPMICLGGAITVDCIQKLYFFVRTKIKPFANASHYLQGTSHITVGAMIICGLLGLSRSFALFKGYYAPMEILTEANKLGIDAQVPNDIHVNFCVGKEWHRFPGSFFFPSNNWELQYLKSEFRGQLPQPFSSLENATSIIQPHFNDMNREEPSRYFDIEKCHFIVDLDTGTETELEPDYSRQTDNFTIVKSSEFLIPAKSHPFFRAFYIPFISPDYCHFGSYNLLRSTKFKLLPQSSKAKTAKAA</sequence>
<evidence type="ECO:0000313" key="13">
    <source>
        <dbReference type="RefSeq" id="XP_011298122.1"/>
    </source>
</evidence>
<evidence type="ECO:0000256" key="2">
    <source>
        <dbReference type="ARBA" id="ARBA00004922"/>
    </source>
</evidence>
<evidence type="ECO:0000256" key="5">
    <source>
        <dbReference type="ARBA" id="ARBA00022679"/>
    </source>
</evidence>
<gene>
    <name evidence="13" type="primary">Alg9</name>
</gene>
<dbReference type="CTD" id="79796"/>
<evidence type="ECO:0000256" key="6">
    <source>
        <dbReference type="ARBA" id="ARBA00022692"/>
    </source>
</evidence>
<dbReference type="OrthoDB" id="497541at2759"/>
<accession>A0A9R1TW50</accession>
<feature type="compositionally biased region" description="Low complexity" evidence="11">
    <location>
        <begin position="22"/>
        <end position="31"/>
    </location>
</feature>